<evidence type="ECO:0000256" key="2">
    <source>
        <dbReference type="SAM" id="Phobius"/>
    </source>
</evidence>
<dbReference type="AlphaFoldDB" id="A0A1M5TXX2"/>
<gene>
    <name evidence="3" type="ORF">SAMN05443575_4070</name>
</gene>
<dbReference type="Proteomes" id="UP000186132">
    <property type="component" value="Unassembled WGS sequence"/>
</dbReference>
<organism evidence="3 4">
    <name type="scientific">Jatrophihabitans endophyticus</name>
    <dbReference type="NCBI Taxonomy" id="1206085"/>
    <lineage>
        <taxon>Bacteria</taxon>
        <taxon>Bacillati</taxon>
        <taxon>Actinomycetota</taxon>
        <taxon>Actinomycetes</taxon>
        <taxon>Jatrophihabitantales</taxon>
        <taxon>Jatrophihabitantaceae</taxon>
        <taxon>Jatrophihabitans</taxon>
    </lineage>
</organism>
<keyword evidence="2" id="KW-0812">Transmembrane</keyword>
<dbReference type="InterPro" id="IPR007436">
    <property type="entry name" value="DUF485"/>
</dbReference>
<dbReference type="OrthoDB" id="3543412at2"/>
<evidence type="ECO:0000256" key="1">
    <source>
        <dbReference type="SAM" id="MobiDB-lite"/>
    </source>
</evidence>
<reference evidence="3 4" key="1">
    <citation type="submission" date="2016-11" db="EMBL/GenBank/DDBJ databases">
        <authorList>
            <person name="Jaros S."/>
            <person name="Januszkiewicz K."/>
            <person name="Wedrychowicz H."/>
        </authorList>
    </citation>
    <scope>NUCLEOTIDE SEQUENCE [LARGE SCALE GENOMIC DNA]</scope>
    <source>
        <strain evidence="3 4">DSM 45627</strain>
    </source>
</reference>
<dbReference type="EMBL" id="FQVU01000007">
    <property type="protein sequence ID" value="SHH55476.1"/>
    <property type="molecule type" value="Genomic_DNA"/>
</dbReference>
<dbReference type="PANTHER" id="PTHR38441">
    <property type="entry name" value="INTEGRAL MEMBRANE PROTEIN-RELATED"/>
    <property type="match status" value="1"/>
</dbReference>
<feature type="compositionally biased region" description="Basic and acidic residues" evidence="1">
    <location>
        <begin position="1"/>
        <end position="20"/>
    </location>
</feature>
<keyword evidence="4" id="KW-1185">Reference proteome</keyword>
<dbReference type="RefSeq" id="WP_073392273.1">
    <property type="nucleotide sequence ID" value="NZ_FQVU01000007.1"/>
</dbReference>
<sequence length="124" mass="14124">MSSSLGKREPERPPVDRDAPTETYVDVANSPEFDALRRTFRRFVFPMSALFLTWYLVYVLLSNYAGDFMGTTVVGNIHLGLVIGLLQFVSTFVITMVYARWAGRRFDPAAEDLARRVHLPEQHA</sequence>
<name>A0A1M5TXX2_9ACTN</name>
<dbReference type="Pfam" id="PF04341">
    <property type="entry name" value="DUF485"/>
    <property type="match status" value="1"/>
</dbReference>
<dbReference type="SUPFAM" id="SSF103473">
    <property type="entry name" value="MFS general substrate transporter"/>
    <property type="match status" value="1"/>
</dbReference>
<evidence type="ECO:0000313" key="3">
    <source>
        <dbReference type="EMBL" id="SHH55476.1"/>
    </source>
</evidence>
<keyword evidence="2" id="KW-1133">Transmembrane helix</keyword>
<accession>A0A1M5TXX2</accession>
<dbReference type="PANTHER" id="PTHR38441:SF1">
    <property type="entry name" value="MEMBRANE PROTEIN"/>
    <property type="match status" value="1"/>
</dbReference>
<dbReference type="InterPro" id="IPR036259">
    <property type="entry name" value="MFS_trans_sf"/>
</dbReference>
<feature type="transmembrane region" description="Helical" evidence="2">
    <location>
        <begin position="43"/>
        <end position="65"/>
    </location>
</feature>
<dbReference type="STRING" id="1206085.SAMN05443575_4070"/>
<feature type="transmembrane region" description="Helical" evidence="2">
    <location>
        <begin position="77"/>
        <end position="99"/>
    </location>
</feature>
<keyword evidence="2" id="KW-0472">Membrane</keyword>
<evidence type="ECO:0000313" key="4">
    <source>
        <dbReference type="Proteomes" id="UP000186132"/>
    </source>
</evidence>
<feature type="region of interest" description="Disordered" evidence="1">
    <location>
        <begin position="1"/>
        <end position="23"/>
    </location>
</feature>
<protein>
    <submittedName>
        <fullName evidence="3">Uncharacterized membrane protein, DUF485 family</fullName>
    </submittedName>
</protein>
<proteinExistence type="predicted"/>